<reference evidence="2 3" key="1">
    <citation type="submission" date="2020-08" db="EMBL/GenBank/DDBJ databases">
        <title>Genomic Encyclopedia of Type Strains, Phase IV (KMG-IV): sequencing the most valuable type-strain genomes for metagenomic binning, comparative biology and taxonomic classification.</title>
        <authorList>
            <person name="Goeker M."/>
        </authorList>
    </citation>
    <scope>NUCLEOTIDE SEQUENCE [LARGE SCALE GENOMIC DNA]</scope>
    <source>
        <strain evidence="2 3">DSM 25335</strain>
    </source>
</reference>
<protein>
    <recommendedName>
        <fullName evidence="1">PilZ domain-containing protein</fullName>
    </recommendedName>
</protein>
<feature type="domain" description="PilZ" evidence="1">
    <location>
        <begin position="6"/>
        <end position="80"/>
    </location>
</feature>
<name>A0A7W8MG17_9CAUL</name>
<dbReference type="InterPro" id="IPR009875">
    <property type="entry name" value="PilZ_domain"/>
</dbReference>
<accession>A0A7W8MG17</accession>
<evidence type="ECO:0000259" key="1">
    <source>
        <dbReference type="Pfam" id="PF07238"/>
    </source>
</evidence>
<proteinExistence type="predicted"/>
<comment type="caution">
    <text evidence="2">The sequence shown here is derived from an EMBL/GenBank/DDBJ whole genome shotgun (WGS) entry which is preliminary data.</text>
</comment>
<gene>
    <name evidence="2" type="ORF">HNQ67_001292</name>
</gene>
<organism evidence="2 3">
    <name type="scientific">Brevundimonas basaltis</name>
    <dbReference type="NCBI Taxonomy" id="472166"/>
    <lineage>
        <taxon>Bacteria</taxon>
        <taxon>Pseudomonadati</taxon>
        <taxon>Pseudomonadota</taxon>
        <taxon>Alphaproteobacteria</taxon>
        <taxon>Caulobacterales</taxon>
        <taxon>Caulobacteraceae</taxon>
        <taxon>Brevundimonas</taxon>
    </lineage>
</organism>
<dbReference type="EMBL" id="JACHFZ010000002">
    <property type="protein sequence ID" value="MBB5291778.1"/>
    <property type="molecule type" value="Genomic_DNA"/>
</dbReference>
<dbReference type="Pfam" id="PF07238">
    <property type="entry name" value="PilZ"/>
    <property type="match status" value="1"/>
</dbReference>
<sequence length="109" mass="11534">MDRPEDRRLQPRSPASVRGLVLAPGLELPCLIVDQSGSGARLRLDRNLALPGQVAIIDIAQATVVEAQVVWRKGQEAGVKRLGAPSSLRGLVPSRLAAARAALQRAGGR</sequence>
<dbReference type="GO" id="GO:0035438">
    <property type="term" value="F:cyclic-di-GMP binding"/>
    <property type="evidence" value="ECO:0007669"/>
    <property type="project" value="InterPro"/>
</dbReference>
<dbReference type="SUPFAM" id="SSF141371">
    <property type="entry name" value="PilZ domain-like"/>
    <property type="match status" value="1"/>
</dbReference>
<dbReference type="Proteomes" id="UP000566663">
    <property type="component" value="Unassembled WGS sequence"/>
</dbReference>
<dbReference type="AlphaFoldDB" id="A0A7W8MG17"/>
<keyword evidence="3" id="KW-1185">Reference proteome</keyword>
<dbReference type="RefSeq" id="WP_183253527.1">
    <property type="nucleotide sequence ID" value="NZ_BAAAFF010000005.1"/>
</dbReference>
<evidence type="ECO:0000313" key="3">
    <source>
        <dbReference type="Proteomes" id="UP000566663"/>
    </source>
</evidence>
<evidence type="ECO:0000313" key="2">
    <source>
        <dbReference type="EMBL" id="MBB5291778.1"/>
    </source>
</evidence>